<dbReference type="RefSeq" id="WP_033085337.1">
    <property type="nucleotide sequence ID" value="NZ_AP017900.1"/>
</dbReference>
<dbReference type="Proteomes" id="UP000037179">
    <property type="component" value="Unassembled WGS sequence"/>
</dbReference>
<evidence type="ECO:0000313" key="2">
    <source>
        <dbReference type="EMBL" id="GAP26519.1"/>
    </source>
</evidence>
<comment type="caution">
    <text evidence="2">The sequence shown here is derived from an EMBL/GenBank/DDBJ whole genome shotgun (WGS) entry which is preliminary data.</text>
</comment>
<feature type="transmembrane region" description="Helical" evidence="1">
    <location>
        <begin position="54"/>
        <end position="76"/>
    </location>
</feature>
<keyword evidence="1" id="KW-1133">Transmembrane helix</keyword>
<dbReference type="AlphaFoldDB" id="A0ABC9YM39"/>
<evidence type="ECO:0000313" key="3">
    <source>
        <dbReference type="Proteomes" id="UP000037179"/>
    </source>
</evidence>
<organism evidence="2 3">
    <name type="scientific">Nocardia seriolae</name>
    <dbReference type="NCBI Taxonomy" id="37332"/>
    <lineage>
        <taxon>Bacteria</taxon>
        <taxon>Bacillati</taxon>
        <taxon>Actinomycetota</taxon>
        <taxon>Actinomycetes</taxon>
        <taxon>Mycobacteriales</taxon>
        <taxon>Nocardiaceae</taxon>
        <taxon>Nocardia</taxon>
    </lineage>
</organism>
<name>A0ABC9YM39_9NOCA</name>
<keyword evidence="3" id="KW-1185">Reference proteome</keyword>
<reference evidence="2 3" key="2">
    <citation type="journal article" date="2016" name="Genome Announc.">
        <title>Draft Genome Sequence of Erythromycin- and Oxytetracycline-Sensitive Nocardia seriolae Strain U-1 (NBRC 110359).</title>
        <authorList>
            <person name="Imajoh M."/>
            <person name="Sukeda M."/>
            <person name="Shimizu M."/>
            <person name="Yamane J."/>
            <person name="Ohnishi K."/>
            <person name="Oshima S."/>
        </authorList>
    </citation>
    <scope>NUCLEOTIDE SEQUENCE [LARGE SCALE GENOMIC DNA]</scope>
    <source>
        <strain evidence="2 3">U-1</strain>
    </source>
</reference>
<sequence>MIVELVLAVEASGDDVEELHSLFEAMVEDDELRSARKSLDRGQVRGGTLGAEEAIRVVVDSAALCTALSTCIVAWLRMRRPKLRMTFTGPDGAHAEIDATGAQAVEQVQVLEIIDRVRGVADDAS</sequence>
<keyword evidence="1" id="KW-0812">Transmembrane</keyword>
<reference evidence="3" key="1">
    <citation type="submission" date="2015-07" db="EMBL/GenBank/DDBJ databases">
        <title>Nocardia seriolae U-1 whole genome shotgun sequence.</title>
        <authorList>
            <person name="Imajoh M."/>
            <person name="Fukumoto Y."/>
            <person name="Sukeda M."/>
            <person name="Yamane J."/>
            <person name="Yamasaki K."/>
            <person name="Shimizu M."/>
            <person name="Ohnishi K."/>
            <person name="Oshima S."/>
        </authorList>
    </citation>
    <scope>NUCLEOTIDE SEQUENCE [LARGE SCALE GENOMIC DNA]</scope>
    <source>
        <strain evidence="3">U-1</strain>
    </source>
</reference>
<dbReference type="InterPro" id="IPR045428">
    <property type="entry name" value="EACC1"/>
</dbReference>
<dbReference type="Pfam" id="PF19953">
    <property type="entry name" value="EACC1"/>
    <property type="match status" value="1"/>
</dbReference>
<dbReference type="EMBL" id="BBYQ01000007">
    <property type="protein sequence ID" value="GAP26519.1"/>
    <property type="molecule type" value="Genomic_DNA"/>
</dbReference>
<keyword evidence="1" id="KW-0472">Membrane</keyword>
<proteinExistence type="predicted"/>
<gene>
    <name evidence="2" type="ORF">NSK11_contig00007-0003</name>
</gene>
<accession>A0ABC9YM39</accession>
<evidence type="ECO:0000256" key="1">
    <source>
        <dbReference type="SAM" id="Phobius"/>
    </source>
</evidence>
<protein>
    <submittedName>
        <fullName evidence="2">Uncharacterized protein</fullName>
    </submittedName>
</protein>